<dbReference type="AlphaFoldDB" id="A0A5C3Q0A3"/>
<reference evidence="1 2" key="1">
    <citation type="journal article" date="2019" name="Nat. Ecol. Evol.">
        <title>Megaphylogeny resolves global patterns of mushroom evolution.</title>
        <authorList>
            <person name="Varga T."/>
            <person name="Krizsan K."/>
            <person name="Foldi C."/>
            <person name="Dima B."/>
            <person name="Sanchez-Garcia M."/>
            <person name="Sanchez-Ramirez S."/>
            <person name="Szollosi G.J."/>
            <person name="Szarkandi J.G."/>
            <person name="Papp V."/>
            <person name="Albert L."/>
            <person name="Andreopoulos W."/>
            <person name="Angelini C."/>
            <person name="Antonin V."/>
            <person name="Barry K.W."/>
            <person name="Bougher N.L."/>
            <person name="Buchanan P."/>
            <person name="Buyck B."/>
            <person name="Bense V."/>
            <person name="Catcheside P."/>
            <person name="Chovatia M."/>
            <person name="Cooper J."/>
            <person name="Damon W."/>
            <person name="Desjardin D."/>
            <person name="Finy P."/>
            <person name="Geml J."/>
            <person name="Haridas S."/>
            <person name="Hughes K."/>
            <person name="Justo A."/>
            <person name="Karasinski D."/>
            <person name="Kautmanova I."/>
            <person name="Kiss B."/>
            <person name="Kocsube S."/>
            <person name="Kotiranta H."/>
            <person name="LaButti K.M."/>
            <person name="Lechner B.E."/>
            <person name="Liimatainen K."/>
            <person name="Lipzen A."/>
            <person name="Lukacs Z."/>
            <person name="Mihaltcheva S."/>
            <person name="Morgado L.N."/>
            <person name="Niskanen T."/>
            <person name="Noordeloos M.E."/>
            <person name="Ohm R.A."/>
            <person name="Ortiz-Santana B."/>
            <person name="Ovrebo C."/>
            <person name="Racz N."/>
            <person name="Riley R."/>
            <person name="Savchenko A."/>
            <person name="Shiryaev A."/>
            <person name="Soop K."/>
            <person name="Spirin V."/>
            <person name="Szebenyi C."/>
            <person name="Tomsovsky M."/>
            <person name="Tulloss R.E."/>
            <person name="Uehling J."/>
            <person name="Grigoriev I.V."/>
            <person name="Vagvolgyi C."/>
            <person name="Papp T."/>
            <person name="Martin F.M."/>
            <person name="Miettinen O."/>
            <person name="Hibbett D.S."/>
            <person name="Nagy L.G."/>
        </authorList>
    </citation>
    <scope>NUCLEOTIDE SEQUENCE [LARGE SCALE GENOMIC DNA]</scope>
    <source>
        <strain evidence="1 2">CBS 309.79</strain>
    </source>
</reference>
<name>A0A5C3Q0A3_9AGAR</name>
<dbReference type="OrthoDB" id="3213671at2759"/>
<accession>A0A5C3Q0A3</accession>
<organism evidence="1 2">
    <name type="scientific">Pterulicium gracile</name>
    <dbReference type="NCBI Taxonomy" id="1884261"/>
    <lineage>
        <taxon>Eukaryota</taxon>
        <taxon>Fungi</taxon>
        <taxon>Dikarya</taxon>
        <taxon>Basidiomycota</taxon>
        <taxon>Agaricomycotina</taxon>
        <taxon>Agaricomycetes</taxon>
        <taxon>Agaricomycetidae</taxon>
        <taxon>Agaricales</taxon>
        <taxon>Pleurotineae</taxon>
        <taxon>Pterulaceae</taxon>
        <taxon>Pterulicium</taxon>
    </lineage>
</organism>
<evidence type="ECO:0000313" key="2">
    <source>
        <dbReference type="Proteomes" id="UP000305067"/>
    </source>
</evidence>
<sequence length="191" mass="21509">MAMRGSSGDSAVLDFVNQLFHVVNYARRHRVGRSRRNLDLVVYGELTSTRIDFSLYSSVQKETFLIVQVDIYHEGREVLQDSQARVVASALAAFTENNANRERMGLPQLEHKVIPGIIMNGTSPTFFMIPVSEELITHVRNGTYPSTPTVVHYCFPPIPASPRRRSNGMVPLESRREILQCFEAFKGLVGI</sequence>
<evidence type="ECO:0000313" key="1">
    <source>
        <dbReference type="EMBL" id="TFK95372.1"/>
    </source>
</evidence>
<proteinExistence type="predicted"/>
<dbReference type="EMBL" id="ML178889">
    <property type="protein sequence ID" value="TFK95372.1"/>
    <property type="molecule type" value="Genomic_DNA"/>
</dbReference>
<dbReference type="Proteomes" id="UP000305067">
    <property type="component" value="Unassembled WGS sequence"/>
</dbReference>
<gene>
    <name evidence="1" type="ORF">BDV98DRAFT_517787</name>
</gene>
<protein>
    <submittedName>
        <fullName evidence="1">Uncharacterized protein</fullName>
    </submittedName>
</protein>
<keyword evidence="2" id="KW-1185">Reference proteome</keyword>